<evidence type="ECO:0000313" key="18">
    <source>
        <dbReference type="EMBL" id="MBC8535151.1"/>
    </source>
</evidence>
<keyword evidence="4 14" id="KW-0678">Repressor</keyword>
<dbReference type="InterPro" id="IPR011006">
    <property type="entry name" value="CheY-like_superfamily"/>
</dbReference>
<evidence type="ECO:0000256" key="2">
    <source>
        <dbReference type="ARBA" id="ARBA00018672"/>
    </source>
</evidence>
<evidence type="ECO:0000256" key="1">
    <source>
        <dbReference type="ARBA" id="ARBA00004496"/>
    </source>
</evidence>
<evidence type="ECO:0000256" key="16">
    <source>
        <dbReference type="PROSITE-ProRule" id="PRU00169"/>
    </source>
</evidence>
<dbReference type="GO" id="GO:0030435">
    <property type="term" value="P:sporulation resulting in formation of a cellular spore"/>
    <property type="evidence" value="ECO:0007669"/>
    <property type="project" value="UniProtKB-UniRule"/>
</dbReference>
<keyword evidence="5 16" id="KW-0597">Phosphoprotein</keyword>
<dbReference type="GO" id="GO:0005509">
    <property type="term" value="F:calcium ion binding"/>
    <property type="evidence" value="ECO:0007669"/>
    <property type="project" value="UniProtKB-UniRule"/>
</dbReference>
<gene>
    <name evidence="18" type="primary">spo0A</name>
    <name evidence="18" type="ORF">H8695_00370</name>
</gene>
<name>A0A926DC78_9FIRM</name>
<dbReference type="PIRSF" id="PIRSF002937">
    <property type="entry name" value="Res_reg_Spo0A"/>
    <property type="match status" value="1"/>
</dbReference>
<organism evidence="18 19">
    <name type="scientific">Feifania hominis</name>
    <dbReference type="NCBI Taxonomy" id="2763660"/>
    <lineage>
        <taxon>Bacteria</taxon>
        <taxon>Bacillati</taxon>
        <taxon>Bacillota</taxon>
        <taxon>Clostridia</taxon>
        <taxon>Eubacteriales</taxon>
        <taxon>Feifaniaceae</taxon>
        <taxon>Feifania</taxon>
    </lineage>
</organism>
<dbReference type="InterPro" id="IPR012052">
    <property type="entry name" value="Spore_0_A"/>
</dbReference>
<evidence type="ECO:0000256" key="8">
    <source>
        <dbReference type="ARBA" id="ARBA00023012"/>
    </source>
</evidence>
<evidence type="ECO:0000256" key="9">
    <source>
        <dbReference type="ARBA" id="ARBA00023015"/>
    </source>
</evidence>
<dbReference type="EMBL" id="JACRSP010000001">
    <property type="protein sequence ID" value="MBC8535151.1"/>
    <property type="molecule type" value="Genomic_DNA"/>
</dbReference>
<keyword evidence="10 14" id="KW-0238">DNA-binding</keyword>
<keyword evidence="12 14" id="KW-0804">Transcription</keyword>
<keyword evidence="3 14" id="KW-0963">Cytoplasm</keyword>
<keyword evidence="8 14" id="KW-0902">Two-component regulatory system</keyword>
<keyword evidence="6 14" id="KW-0106">Calcium</keyword>
<accession>A0A926DC78</accession>
<dbReference type="GO" id="GO:0003700">
    <property type="term" value="F:DNA-binding transcription factor activity"/>
    <property type="evidence" value="ECO:0007669"/>
    <property type="project" value="InterPro"/>
</dbReference>
<evidence type="ECO:0000313" key="19">
    <source>
        <dbReference type="Proteomes" id="UP000620366"/>
    </source>
</evidence>
<feature type="binding site" evidence="15">
    <location>
        <position position="56"/>
    </location>
    <ligand>
        <name>Ca(2+)</name>
        <dbReference type="ChEBI" id="CHEBI:29108"/>
    </ligand>
</feature>
<keyword evidence="19" id="KW-1185">Reference proteome</keyword>
<evidence type="ECO:0000256" key="11">
    <source>
        <dbReference type="ARBA" id="ARBA00023159"/>
    </source>
</evidence>
<proteinExistence type="predicted"/>
<keyword evidence="9 14" id="KW-0805">Transcription regulation</keyword>
<dbReference type="PANTHER" id="PTHR44591:SF3">
    <property type="entry name" value="RESPONSE REGULATORY DOMAIN-CONTAINING PROTEIN"/>
    <property type="match status" value="1"/>
</dbReference>
<dbReference type="InterPro" id="IPR014879">
    <property type="entry name" value="Spo0A_C"/>
</dbReference>
<evidence type="ECO:0000256" key="10">
    <source>
        <dbReference type="ARBA" id="ARBA00023125"/>
    </source>
</evidence>
<dbReference type="GO" id="GO:0005737">
    <property type="term" value="C:cytoplasm"/>
    <property type="evidence" value="ECO:0007669"/>
    <property type="project" value="UniProtKB-SubCell"/>
</dbReference>
<evidence type="ECO:0000256" key="5">
    <source>
        <dbReference type="ARBA" id="ARBA00022553"/>
    </source>
</evidence>
<dbReference type="Gene3D" id="1.10.10.10">
    <property type="entry name" value="Winged helix-like DNA-binding domain superfamily/Winged helix DNA-binding domain"/>
    <property type="match status" value="1"/>
</dbReference>
<dbReference type="AlphaFoldDB" id="A0A926DC78"/>
<dbReference type="GO" id="GO:0003677">
    <property type="term" value="F:DNA binding"/>
    <property type="evidence" value="ECO:0007669"/>
    <property type="project" value="UniProtKB-KW"/>
</dbReference>
<dbReference type="Proteomes" id="UP000620366">
    <property type="component" value="Unassembled WGS sequence"/>
</dbReference>
<evidence type="ECO:0000256" key="6">
    <source>
        <dbReference type="ARBA" id="ARBA00022837"/>
    </source>
</evidence>
<comment type="function">
    <text evidence="13 14">May play the central regulatory role in sporulation. It may be an element of the effector pathway responsible for the activation of sporulation genes in response to nutritional stress. Spo0A may act in concert with spo0H (a sigma factor) to control the expression of some genes that are critical to the sporulation process.</text>
</comment>
<feature type="domain" description="Response regulatory" evidence="17">
    <location>
        <begin position="6"/>
        <end position="123"/>
    </location>
</feature>
<evidence type="ECO:0000256" key="7">
    <source>
        <dbReference type="ARBA" id="ARBA00022969"/>
    </source>
</evidence>
<feature type="binding site" evidence="15">
    <location>
        <position position="11"/>
    </location>
    <ligand>
        <name>Ca(2+)</name>
        <dbReference type="ChEBI" id="CHEBI:29108"/>
    </ligand>
</feature>
<dbReference type="InterPro" id="IPR036388">
    <property type="entry name" value="WH-like_DNA-bd_sf"/>
</dbReference>
<dbReference type="SUPFAM" id="SSF46894">
    <property type="entry name" value="C-terminal effector domain of the bipartite response regulators"/>
    <property type="match status" value="1"/>
</dbReference>
<dbReference type="Pfam" id="PF08769">
    <property type="entry name" value="Spo0A_C"/>
    <property type="match status" value="1"/>
</dbReference>
<keyword evidence="11 14" id="KW-0010">Activator</keyword>
<dbReference type="RefSeq" id="WP_249298789.1">
    <property type="nucleotide sequence ID" value="NZ_JACRSP010000001.1"/>
</dbReference>
<comment type="cofactor">
    <cofactor evidence="14 15">
        <name>Ca(2+)</name>
        <dbReference type="ChEBI" id="CHEBI:29108"/>
    </cofactor>
    <text evidence="14 15">Binds 1 Ca(2+) ion per subunit.</text>
</comment>
<dbReference type="GO" id="GO:0042173">
    <property type="term" value="P:regulation of sporulation resulting in formation of a cellular spore"/>
    <property type="evidence" value="ECO:0007669"/>
    <property type="project" value="InterPro"/>
</dbReference>
<dbReference type="Pfam" id="PF00072">
    <property type="entry name" value="Response_reg"/>
    <property type="match status" value="1"/>
</dbReference>
<dbReference type="GO" id="GO:0000160">
    <property type="term" value="P:phosphorelay signal transduction system"/>
    <property type="evidence" value="ECO:0007669"/>
    <property type="project" value="UniProtKB-UniRule"/>
</dbReference>
<dbReference type="GO" id="GO:0051606">
    <property type="term" value="P:detection of stimulus"/>
    <property type="evidence" value="ECO:0007669"/>
    <property type="project" value="UniProtKB-UniRule"/>
</dbReference>
<comment type="caution">
    <text evidence="18">The sequence shown here is derived from an EMBL/GenBank/DDBJ whole genome shotgun (WGS) entry which is preliminary data.</text>
</comment>
<evidence type="ECO:0000256" key="13">
    <source>
        <dbReference type="ARBA" id="ARBA00024867"/>
    </source>
</evidence>
<keyword evidence="14 15" id="KW-0479">Metal-binding</keyword>
<sequence length="261" mass="29289">MEEKSKILIADDNYDGSLVTKGILESYGFEVTGIAKSGEMAIQMVKEHQPDVLLLDMCMPRVDGIGVLKALSSMELKKRPVIIIYSCIGNEELTEQAINLGASYYLYKDNDYELLAERIRLFAGSGARSAVPHIDNSMAERRKEVSIEKYVTEILHEIGVPAHIKGYQYLREAIIMVINDIKVIDSITKLLYPAVAKKFSTTSSRVERAIRHAVEVAWDRGNVDTLNHYFGYTVHTNKGKPTNSEFIAMIADKLILQLKCS</sequence>
<comment type="subcellular location">
    <subcellularLocation>
        <location evidence="1 14">Cytoplasm</location>
    </subcellularLocation>
</comment>
<evidence type="ECO:0000256" key="15">
    <source>
        <dbReference type="PIRSR" id="PIRSR002937-1"/>
    </source>
</evidence>
<dbReference type="PANTHER" id="PTHR44591">
    <property type="entry name" value="STRESS RESPONSE REGULATOR PROTEIN 1"/>
    <property type="match status" value="1"/>
</dbReference>
<evidence type="ECO:0000256" key="3">
    <source>
        <dbReference type="ARBA" id="ARBA00022490"/>
    </source>
</evidence>
<dbReference type="InterPro" id="IPR016032">
    <property type="entry name" value="Sig_transdc_resp-reg_C-effctor"/>
</dbReference>
<feature type="modified residue" description="4-aspartylphosphate" evidence="16">
    <location>
        <position position="56"/>
    </location>
</feature>
<protein>
    <recommendedName>
        <fullName evidence="2 14">Stage 0 sporulation protein A homolog</fullName>
    </recommendedName>
</protein>
<evidence type="ECO:0000259" key="17">
    <source>
        <dbReference type="PROSITE" id="PS50110"/>
    </source>
</evidence>
<feature type="binding site" evidence="15">
    <location>
        <position position="12"/>
    </location>
    <ligand>
        <name>Ca(2+)</name>
        <dbReference type="ChEBI" id="CHEBI:29108"/>
    </ligand>
</feature>
<dbReference type="Gene3D" id="3.40.50.2300">
    <property type="match status" value="1"/>
</dbReference>
<dbReference type="SUPFAM" id="SSF52172">
    <property type="entry name" value="CheY-like"/>
    <property type="match status" value="1"/>
</dbReference>
<reference evidence="18" key="1">
    <citation type="submission" date="2020-08" db="EMBL/GenBank/DDBJ databases">
        <title>Genome public.</title>
        <authorList>
            <person name="Liu C."/>
            <person name="Sun Q."/>
        </authorList>
    </citation>
    <scope>NUCLEOTIDE SEQUENCE</scope>
    <source>
        <strain evidence="18">BX7</strain>
    </source>
</reference>
<dbReference type="InterPro" id="IPR050595">
    <property type="entry name" value="Bact_response_regulator"/>
</dbReference>
<evidence type="ECO:0000256" key="14">
    <source>
        <dbReference type="PIRNR" id="PIRNR002937"/>
    </source>
</evidence>
<dbReference type="PROSITE" id="PS50110">
    <property type="entry name" value="RESPONSE_REGULATORY"/>
    <property type="match status" value="1"/>
</dbReference>
<keyword evidence="7 14" id="KW-0749">Sporulation</keyword>
<evidence type="ECO:0000256" key="12">
    <source>
        <dbReference type="ARBA" id="ARBA00023163"/>
    </source>
</evidence>
<dbReference type="NCBIfam" id="TIGR02875">
    <property type="entry name" value="spore_0_A"/>
    <property type="match status" value="1"/>
</dbReference>
<evidence type="ECO:0000256" key="4">
    <source>
        <dbReference type="ARBA" id="ARBA00022491"/>
    </source>
</evidence>
<dbReference type="SMART" id="SM00448">
    <property type="entry name" value="REC"/>
    <property type="match status" value="1"/>
</dbReference>
<dbReference type="InterPro" id="IPR001789">
    <property type="entry name" value="Sig_transdc_resp-reg_receiver"/>
</dbReference>